<sequence length="306" mass="34126">MKGSVKWQVTEIFKEIKEIGNSKYAAKNLARQNGAHGSAGIAKETGIYGYRTNDTYRDDVVKFGDWAKENLKLKDLTKTDAPAVIAYLESRIADDNAHGTFQGDKAALNKFEVALNKYSQSHNLGKTYDFKLNETFKDSHKSLRHADVRAYNKATVDKLLNMENKAVNLAVRCALNAGLRKSEILKLGLKPDSITNNNINVYGGKGGKDRTISEIADKSLITDIKIFLKENNIEKFGDAVTGSKINYEIRKVLGDTGSIHALRHNYAINCIKEFEMKGFSHVEAVHLTSLQLGHNRNEIIEGVYSK</sequence>
<evidence type="ECO:0000256" key="1">
    <source>
        <dbReference type="ARBA" id="ARBA00023172"/>
    </source>
</evidence>
<gene>
    <name evidence="3" type="ORF">EVJ48_10120</name>
</gene>
<dbReference type="InterPro" id="IPR011010">
    <property type="entry name" value="DNA_brk_join_enz"/>
</dbReference>
<evidence type="ECO:0000259" key="2">
    <source>
        <dbReference type="PROSITE" id="PS51898"/>
    </source>
</evidence>
<comment type="caution">
    <text evidence="3">The sequence shown here is derived from an EMBL/GenBank/DDBJ whole genome shotgun (WGS) entry which is preliminary data.</text>
</comment>
<proteinExistence type="predicted"/>
<reference evidence="3 4" key="1">
    <citation type="submission" date="2019-01" db="EMBL/GenBank/DDBJ databases">
        <title>Insights into ecological role of a new deltaproteobacterial order Candidatus Sinidesulfobacterales (Sva0485) by metagenomics and metatranscriptomics.</title>
        <authorList>
            <person name="Tan S."/>
            <person name="Liu J."/>
            <person name="Fang Y."/>
            <person name="Hedlund B."/>
            <person name="Lian Z.-H."/>
            <person name="Huang L.-Y."/>
            <person name="Li J.-T."/>
            <person name="Huang L.-N."/>
            <person name="Li W.-J."/>
            <person name="Jiang H.-C."/>
            <person name="Dong H.-L."/>
            <person name="Shu W.-S."/>
        </authorList>
    </citation>
    <scope>NUCLEOTIDE SEQUENCE [LARGE SCALE GENOMIC DNA]</scope>
    <source>
        <strain evidence="3">AP4</strain>
    </source>
</reference>
<organism evidence="3 4">
    <name type="scientific">Candidatus Acidulodesulfobacterium acidiphilum</name>
    <dbReference type="NCBI Taxonomy" id="2597224"/>
    <lineage>
        <taxon>Bacteria</taxon>
        <taxon>Deltaproteobacteria</taxon>
        <taxon>Candidatus Acidulodesulfobacterales</taxon>
        <taxon>Candidatus Acidulodesulfobacterium</taxon>
    </lineage>
</organism>
<name>A0A520X678_9DELT</name>
<dbReference type="AlphaFoldDB" id="A0A520X678"/>
<dbReference type="GO" id="GO:0003677">
    <property type="term" value="F:DNA binding"/>
    <property type="evidence" value="ECO:0007669"/>
    <property type="project" value="InterPro"/>
</dbReference>
<evidence type="ECO:0000313" key="4">
    <source>
        <dbReference type="Proteomes" id="UP000322454"/>
    </source>
</evidence>
<dbReference type="CDD" id="cd00397">
    <property type="entry name" value="DNA_BRE_C"/>
    <property type="match status" value="1"/>
</dbReference>
<dbReference type="EMBL" id="SHMQ01000057">
    <property type="protein sequence ID" value="RZV36683.1"/>
    <property type="molecule type" value="Genomic_DNA"/>
</dbReference>
<evidence type="ECO:0000313" key="3">
    <source>
        <dbReference type="EMBL" id="RZV36683.1"/>
    </source>
</evidence>
<accession>A0A520X678</accession>
<dbReference type="SUPFAM" id="SSF56349">
    <property type="entry name" value="DNA breaking-rejoining enzymes"/>
    <property type="match status" value="1"/>
</dbReference>
<feature type="domain" description="Tyr recombinase" evidence="2">
    <location>
        <begin position="146"/>
        <end position="306"/>
    </location>
</feature>
<protein>
    <submittedName>
        <fullName evidence="3">Site-specific integrase</fullName>
    </submittedName>
</protein>
<dbReference type="InterPro" id="IPR013762">
    <property type="entry name" value="Integrase-like_cat_sf"/>
</dbReference>
<dbReference type="PROSITE" id="PS51898">
    <property type="entry name" value="TYR_RECOMBINASE"/>
    <property type="match status" value="1"/>
</dbReference>
<dbReference type="Gene3D" id="1.10.443.10">
    <property type="entry name" value="Intergrase catalytic core"/>
    <property type="match status" value="1"/>
</dbReference>
<dbReference type="GO" id="GO:0006310">
    <property type="term" value="P:DNA recombination"/>
    <property type="evidence" value="ECO:0007669"/>
    <property type="project" value="UniProtKB-KW"/>
</dbReference>
<dbReference type="GO" id="GO:0015074">
    <property type="term" value="P:DNA integration"/>
    <property type="evidence" value="ECO:0007669"/>
    <property type="project" value="InterPro"/>
</dbReference>
<keyword evidence="1" id="KW-0233">DNA recombination</keyword>
<dbReference type="InterPro" id="IPR002104">
    <property type="entry name" value="Integrase_catalytic"/>
</dbReference>
<dbReference type="Proteomes" id="UP000322454">
    <property type="component" value="Unassembled WGS sequence"/>
</dbReference>